<evidence type="ECO:0000313" key="2">
    <source>
        <dbReference type="EMBL" id="RSL18987.1"/>
    </source>
</evidence>
<gene>
    <name evidence="2" type="ORF">EDE15_4598</name>
</gene>
<feature type="transmembrane region" description="Helical" evidence="1">
    <location>
        <begin position="12"/>
        <end position="32"/>
    </location>
</feature>
<keyword evidence="3" id="KW-1185">Reference proteome</keyword>
<keyword evidence="1" id="KW-1133">Transmembrane helix</keyword>
<comment type="caution">
    <text evidence="2">The sequence shown here is derived from an EMBL/GenBank/DDBJ whole genome shotgun (WGS) entry which is preliminary data.</text>
</comment>
<keyword evidence="1" id="KW-0472">Membrane</keyword>
<accession>A0A428MPZ7</accession>
<keyword evidence="1" id="KW-0812">Transmembrane</keyword>
<dbReference type="AlphaFoldDB" id="A0A428MPZ7"/>
<organism evidence="2 3">
    <name type="scientific">Edaphobacter aggregans</name>
    <dbReference type="NCBI Taxonomy" id="570835"/>
    <lineage>
        <taxon>Bacteria</taxon>
        <taxon>Pseudomonadati</taxon>
        <taxon>Acidobacteriota</taxon>
        <taxon>Terriglobia</taxon>
        <taxon>Terriglobales</taxon>
        <taxon>Acidobacteriaceae</taxon>
        <taxon>Edaphobacter</taxon>
    </lineage>
</organism>
<sequence length="41" mass="5159">MRQFVRSGIMRTIFTVLSWIFVFLLVLFYFRVLMKGYFWMD</sequence>
<protein>
    <submittedName>
        <fullName evidence="2">Uncharacterized protein</fullName>
    </submittedName>
</protein>
<dbReference type="Proteomes" id="UP000269669">
    <property type="component" value="Unassembled WGS sequence"/>
</dbReference>
<evidence type="ECO:0000313" key="3">
    <source>
        <dbReference type="Proteomes" id="UP000269669"/>
    </source>
</evidence>
<reference evidence="2 3" key="1">
    <citation type="submission" date="2018-12" db="EMBL/GenBank/DDBJ databases">
        <title>Sequencing of bacterial isolates from soil warming experiment in Harvard Forest, Massachusetts, USA.</title>
        <authorList>
            <person name="Deangelis K."/>
        </authorList>
    </citation>
    <scope>NUCLEOTIDE SEQUENCE [LARGE SCALE GENOMIC DNA]</scope>
    <source>
        <strain evidence="2 3">EB153</strain>
    </source>
</reference>
<proteinExistence type="predicted"/>
<name>A0A428MPZ7_9BACT</name>
<dbReference type="EMBL" id="RSDW01000001">
    <property type="protein sequence ID" value="RSL18987.1"/>
    <property type="molecule type" value="Genomic_DNA"/>
</dbReference>
<evidence type="ECO:0000256" key="1">
    <source>
        <dbReference type="SAM" id="Phobius"/>
    </source>
</evidence>